<comment type="caution">
    <text evidence="3">The sequence shown here is derived from an EMBL/GenBank/DDBJ whole genome shotgun (WGS) entry which is preliminary data.</text>
</comment>
<reference evidence="4" key="1">
    <citation type="submission" date="2023-07" db="EMBL/GenBank/DDBJ databases">
        <title>Verminephrobacter genomes.</title>
        <authorList>
            <person name="Lund M.B."/>
        </authorList>
    </citation>
    <scope>NUCLEOTIDE SEQUENCE [LARGE SCALE GENOMIC DNA]</scope>
    <source>
        <strain evidence="4">AtM5-05</strain>
    </source>
</reference>
<feature type="chain" id="PRO_5046940391" evidence="1">
    <location>
        <begin position="25"/>
        <end position="359"/>
    </location>
</feature>
<dbReference type="SUPFAM" id="SSF51695">
    <property type="entry name" value="PLC-like phosphodiesterases"/>
    <property type="match status" value="1"/>
</dbReference>
<evidence type="ECO:0000259" key="2">
    <source>
        <dbReference type="PROSITE" id="PS51704"/>
    </source>
</evidence>
<dbReference type="PROSITE" id="PS51257">
    <property type="entry name" value="PROKAR_LIPOPROTEIN"/>
    <property type="match status" value="1"/>
</dbReference>
<evidence type="ECO:0000313" key="3">
    <source>
        <dbReference type="EMBL" id="MCW5323140.1"/>
    </source>
</evidence>
<sequence length="359" mass="38556">MHLFRFGFLRLLSLAGLLALGACGGGTDGAASAGHLFHQPRAFDLQAHRGGVGLVVESTIASFTSALEIGVTTLELDTQITKDGVAVVTHDRKTSGTKCKDTRPANTDDPLYPYVGRYIKDLTLAQVKTLDCGSLRQAAFPEQRLVPGAQMPTLREVFELVRSYRADQVLMNIETKVEAGAPQETAPRELFVRTVVDEIRSSGLMSQVTIQSFDWGALMLARQLEPSIPIVALTNGQQFLQAGQSGASPWLGGIDIDNFGGDLVQAAKSFGADAISPVHGDPQNGKVGDAGYVPYTTPELVTRTHAAGMKIIPWTVDDEKTMHALMDAKVDGIITDRPDLLRKVMTARGLPLPPVAAKR</sequence>
<feature type="domain" description="GP-PDE" evidence="2">
    <location>
        <begin position="43"/>
        <end position="345"/>
    </location>
</feature>
<proteinExistence type="predicted"/>
<dbReference type="Gene3D" id="3.20.20.190">
    <property type="entry name" value="Phosphatidylinositol (PI) phosphodiesterase"/>
    <property type="match status" value="1"/>
</dbReference>
<dbReference type="PROSITE" id="PS51704">
    <property type="entry name" value="GP_PDE"/>
    <property type="match status" value="1"/>
</dbReference>
<evidence type="ECO:0000313" key="4">
    <source>
        <dbReference type="Proteomes" id="UP001208935"/>
    </source>
</evidence>
<dbReference type="Proteomes" id="UP001208935">
    <property type="component" value="Unassembled WGS sequence"/>
</dbReference>
<gene>
    <name evidence="3" type="ORF">D5039_18935</name>
</gene>
<dbReference type="PANTHER" id="PTHR46211:SF14">
    <property type="entry name" value="GLYCEROPHOSPHODIESTER PHOSPHODIESTERASE"/>
    <property type="match status" value="1"/>
</dbReference>
<accession>A0ABT3KXV3</accession>
<dbReference type="EMBL" id="QZCW01000003">
    <property type="protein sequence ID" value="MCW5323140.1"/>
    <property type="molecule type" value="Genomic_DNA"/>
</dbReference>
<dbReference type="Pfam" id="PF03009">
    <property type="entry name" value="GDPD"/>
    <property type="match status" value="1"/>
</dbReference>
<dbReference type="CDD" id="cd08567">
    <property type="entry name" value="GDPD_SpGDE_like"/>
    <property type="match status" value="1"/>
</dbReference>
<keyword evidence="4" id="KW-1185">Reference proteome</keyword>
<keyword evidence="1" id="KW-0732">Signal</keyword>
<dbReference type="RefSeq" id="WP_265283121.1">
    <property type="nucleotide sequence ID" value="NZ_QZCW01000003.1"/>
</dbReference>
<organism evidence="3 4">
    <name type="scientific">Verminephrobacter aporrectodeae subsp. tuberculatae</name>
    <dbReference type="NCBI Taxonomy" id="1110392"/>
    <lineage>
        <taxon>Bacteria</taxon>
        <taxon>Pseudomonadati</taxon>
        <taxon>Pseudomonadota</taxon>
        <taxon>Betaproteobacteria</taxon>
        <taxon>Burkholderiales</taxon>
        <taxon>Comamonadaceae</taxon>
        <taxon>Verminephrobacter</taxon>
    </lineage>
</organism>
<feature type="signal peptide" evidence="1">
    <location>
        <begin position="1"/>
        <end position="24"/>
    </location>
</feature>
<name>A0ABT3KXV3_9BURK</name>
<evidence type="ECO:0000256" key="1">
    <source>
        <dbReference type="SAM" id="SignalP"/>
    </source>
</evidence>
<dbReference type="InterPro" id="IPR017946">
    <property type="entry name" value="PLC-like_Pdiesterase_TIM-brl"/>
</dbReference>
<dbReference type="PANTHER" id="PTHR46211">
    <property type="entry name" value="GLYCEROPHOSPHORYL DIESTER PHOSPHODIESTERASE"/>
    <property type="match status" value="1"/>
</dbReference>
<protein>
    <submittedName>
        <fullName evidence="3">Glycerophosphodiester phosphodiesterase</fullName>
    </submittedName>
</protein>
<dbReference type="InterPro" id="IPR030395">
    <property type="entry name" value="GP_PDE_dom"/>
</dbReference>